<keyword evidence="1" id="KW-1133">Transmembrane helix</keyword>
<comment type="caution">
    <text evidence="2">The sequence shown here is derived from an EMBL/GenBank/DDBJ whole genome shotgun (WGS) entry which is preliminary data.</text>
</comment>
<feature type="transmembrane region" description="Helical" evidence="1">
    <location>
        <begin position="229"/>
        <end position="251"/>
    </location>
</feature>
<evidence type="ECO:0000256" key="1">
    <source>
        <dbReference type="SAM" id="Phobius"/>
    </source>
</evidence>
<dbReference type="InterPro" id="IPR010390">
    <property type="entry name" value="ABC-2_transporter-like"/>
</dbReference>
<evidence type="ECO:0000313" key="2">
    <source>
        <dbReference type="EMBL" id="TCC28414.1"/>
    </source>
</evidence>
<feature type="transmembrane region" description="Helical" evidence="1">
    <location>
        <begin position="31"/>
        <end position="55"/>
    </location>
</feature>
<reference evidence="2 3" key="1">
    <citation type="submission" date="2019-02" db="EMBL/GenBank/DDBJ databases">
        <title>Kribbella capetownensis sp. nov. and Kribbella speibonae sp. nov., isolated from soil.</title>
        <authorList>
            <person name="Curtis S.M."/>
            <person name="Norton I."/>
            <person name="Everest G.J."/>
            <person name="Meyers P.R."/>
        </authorList>
    </citation>
    <scope>NUCLEOTIDE SEQUENCE [LARGE SCALE GENOMIC DNA]</scope>
    <source>
        <strain evidence="2 3">DSM 27082</strain>
    </source>
</reference>
<evidence type="ECO:0008006" key="4">
    <source>
        <dbReference type="Google" id="ProtNLM"/>
    </source>
</evidence>
<proteinExistence type="predicted"/>
<dbReference type="EMBL" id="SJKA01000012">
    <property type="protein sequence ID" value="TCC28414.1"/>
    <property type="molecule type" value="Genomic_DNA"/>
</dbReference>
<accession>A0A4R0I9F6</accession>
<keyword evidence="3" id="KW-1185">Reference proteome</keyword>
<feature type="transmembrane region" description="Helical" evidence="1">
    <location>
        <begin position="62"/>
        <end position="79"/>
    </location>
</feature>
<keyword evidence="1" id="KW-0812">Transmembrane</keyword>
<feature type="transmembrane region" description="Helical" evidence="1">
    <location>
        <begin position="146"/>
        <end position="174"/>
    </location>
</feature>
<sequence>MMRVARLFGTAFSLSLRRALAYRTNLFFDAVLAFVDLTASVATIGLVFTQTGLLAGWTAGQMLAFTGTYALITGLRAAFLDPSLADFAQQIRDGRLDAYLLRPANSVVLATCTRHAPLALVQSLLGVGVIIVGLRELGRVPSPAAVTGWALLTLIGLLIGWATSVGLAALAFWAPRLSLGVLHGAAWQTGRYPVDIYGRWLRRLLTFAFPVAAITTWPAQSLTRGPGPGVLLTAILLGGVFTAATLLLWQLGVRRYTGATS</sequence>
<feature type="transmembrane region" description="Helical" evidence="1">
    <location>
        <begin position="116"/>
        <end position="134"/>
    </location>
</feature>
<dbReference type="PANTHER" id="PTHR36833:SF1">
    <property type="entry name" value="INTEGRAL MEMBRANE TRANSPORT PROTEIN"/>
    <property type="match status" value="1"/>
</dbReference>
<organism evidence="2 3">
    <name type="scientific">Kribbella sindirgiensis</name>
    <dbReference type="NCBI Taxonomy" id="1124744"/>
    <lineage>
        <taxon>Bacteria</taxon>
        <taxon>Bacillati</taxon>
        <taxon>Actinomycetota</taxon>
        <taxon>Actinomycetes</taxon>
        <taxon>Propionibacteriales</taxon>
        <taxon>Kribbellaceae</taxon>
        <taxon>Kribbella</taxon>
    </lineage>
</organism>
<dbReference type="Pfam" id="PF06182">
    <property type="entry name" value="ABC2_membrane_6"/>
    <property type="match status" value="1"/>
</dbReference>
<protein>
    <recommendedName>
        <fullName evidence="4">ABC transporter permease</fullName>
    </recommendedName>
</protein>
<dbReference type="AlphaFoldDB" id="A0A4R0I9F6"/>
<dbReference type="Proteomes" id="UP000292695">
    <property type="component" value="Unassembled WGS sequence"/>
</dbReference>
<gene>
    <name evidence="2" type="ORF">E0H50_29350</name>
</gene>
<name>A0A4R0I9F6_9ACTN</name>
<feature type="transmembrane region" description="Helical" evidence="1">
    <location>
        <begin position="200"/>
        <end position="217"/>
    </location>
</feature>
<dbReference type="PANTHER" id="PTHR36833">
    <property type="entry name" value="SLR0610 PROTEIN-RELATED"/>
    <property type="match status" value="1"/>
</dbReference>
<keyword evidence="1" id="KW-0472">Membrane</keyword>
<evidence type="ECO:0000313" key="3">
    <source>
        <dbReference type="Proteomes" id="UP000292695"/>
    </source>
</evidence>
<dbReference type="OrthoDB" id="3818833at2"/>